<dbReference type="GO" id="GO:0005509">
    <property type="term" value="F:calcium ion binding"/>
    <property type="evidence" value="ECO:0007669"/>
    <property type="project" value="InterPro"/>
</dbReference>
<dbReference type="InterPro" id="IPR050230">
    <property type="entry name" value="CALM/Myosin/TropC-like"/>
</dbReference>
<dbReference type="PROSITE" id="PS00018">
    <property type="entry name" value="EF_HAND_1"/>
    <property type="match status" value="2"/>
</dbReference>
<feature type="domain" description="EF-hand" evidence="4">
    <location>
        <begin position="157"/>
        <end position="192"/>
    </location>
</feature>
<dbReference type="SMART" id="SM00054">
    <property type="entry name" value="EFh"/>
    <property type="match status" value="4"/>
</dbReference>
<dbReference type="CDD" id="cd00051">
    <property type="entry name" value="EFh"/>
    <property type="match status" value="2"/>
</dbReference>
<proteinExistence type="predicted"/>
<evidence type="ECO:0000256" key="2">
    <source>
        <dbReference type="ARBA" id="ARBA00022837"/>
    </source>
</evidence>
<dbReference type="STRING" id="947166.A0A1D1VTT5"/>
<dbReference type="GO" id="GO:0016460">
    <property type="term" value="C:myosin II complex"/>
    <property type="evidence" value="ECO:0007669"/>
    <property type="project" value="TreeGrafter"/>
</dbReference>
<keyword evidence="1" id="KW-0677">Repeat</keyword>
<feature type="domain" description="EF-hand" evidence="4">
    <location>
        <begin position="121"/>
        <end position="156"/>
    </location>
</feature>
<feature type="domain" description="EF-hand" evidence="4">
    <location>
        <begin position="43"/>
        <end position="78"/>
    </location>
</feature>
<evidence type="ECO:0000313" key="6">
    <source>
        <dbReference type="Proteomes" id="UP000186922"/>
    </source>
</evidence>
<gene>
    <name evidence="5" type="primary">RvY_14684</name>
    <name evidence="5" type="synonym">RvY_14684.1</name>
    <name evidence="5" type="ORF">RvY_14684-1</name>
</gene>
<dbReference type="FunFam" id="1.10.238.10:FF:000001">
    <property type="entry name" value="Calmodulin 1"/>
    <property type="match status" value="1"/>
</dbReference>
<dbReference type="PROSITE" id="PS50222">
    <property type="entry name" value="EF_HAND_2"/>
    <property type="match status" value="4"/>
</dbReference>
<dbReference type="EMBL" id="BDGG01000010">
    <property type="protein sequence ID" value="GAV04401.1"/>
    <property type="molecule type" value="Genomic_DNA"/>
</dbReference>
<organism evidence="5 6">
    <name type="scientific">Ramazzottius varieornatus</name>
    <name type="common">Water bear</name>
    <name type="synonym">Tardigrade</name>
    <dbReference type="NCBI Taxonomy" id="947166"/>
    <lineage>
        <taxon>Eukaryota</taxon>
        <taxon>Metazoa</taxon>
        <taxon>Ecdysozoa</taxon>
        <taxon>Tardigrada</taxon>
        <taxon>Eutardigrada</taxon>
        <taxon>Parachela</taxon>
        <taxon>Hypsibioidea</taxon>
        <taxon>Ramazzottiidae</taxon>
        <taxon>Ramazzottius</taxon>
    </lineage>
</organism>
<feature type="domain" description="EF-hand" evidence="4">
    <location>
        <begin position="79"/>
        <end position="114"/>
    </location>
</feature>
<evidence type="ECO:0000313" key="5">
    <source>
        <dbReference type="EMBL" id="GAV04401.1"/>
    </source>
</evidence>
<evidence type="ECO:0000256" key="1">
    <source>
        <dbReference type="ARBA" id="ARBA00022737"/>
    </source>
</evidence>
<dbReference type="InterPro" id="IPR011992">
    <property type="entry name" value="EF-hand-dom_pair"/>
</dbReference>
<evidence type="ECO:0000259" key="4">
    <source>
        <dbReference type="PROSITE" id="PS50222"/>
    </source>
</evidence>
<accession>A0A1D1VTT5</accession>
<feature type="region of interest" description="Disordered" evidence="3">
    <location>
        <begin position="190"/>
        <end position="212"/>
    </location>
</feature>
<keyword evidence="6" id="KW-1185">Reference proteome</keyword>
<dbReference type="SUPFAM" id="SSF47473">
    <property type="entry name" value="EF-hand"/>
    <property type="match status" value="1"/>
</dbReference>
<evidence type="ECO:0000256" key="3">
    <source>
        <dbReference type="SAM" id="MobiDB-lite"/>
    </source>
</evidence>
<keyword evidence="2" id="KW-0106">Calcium</keyword>
<protein>
    <recommendedName>
        <fullName evidence="4">EF-hand domain-containing protein</fullName>
    </recommendedName>
</protein>
<dbReference type="AlphaFoldDB" id="A0A1D1VTT5"/>
<dbReference type="Gene3D" id="1.10.238.10">
    <property type="entry name" value="EF-hand"/>
    <property type="match status" value="2"/>
</dbReference>
<dbReference type="PANTHER" id="PTHR23048">
    <property type="entry name" value="MYOSIN LIGHT CHAIN 1, 3"/>
    <property type="match status" value="1"/>
</dbReference>
<comment type="caution">
    <text evidence="5">The sequence shown here is derived from an EMBL/GenBank/DDBJ whole genome shotgun (WGS) entry which is preliminary data.</text>
</comment>
<reference evidence="5 6" key="1">
    <citation type="journal article" date="2016" name="Nat. Commun.">
        <title>Extremotolerant tardigrade genome and improved radiotolerance of human cultured cells by tardigrade-unique protein.</title>
        <authorList>
            <person name="Hashimoto T."/>
            <person name="Horikawa D.D."/>
            <person name="Saito Y."/>
            <person name="Kuwahara H."/>
            <person name="Kozuka-Hata H."/>
            <person name="Shin-I T."/>
            <person name="Minakuchi Y."/>
            <person name="Ohishi K."/>
            <person name="Motoyama A."/>
            <person name="Aizu T."/>
            <person name="Enomoto A."/>
            <person name="Kondo K."/>
            <person name="Tanaka S."/>
            <person name="Hara Y."/>
            <person name="Koshikawa S."/>
            <person name="Sagara H."/>
            <person name="Miura T."/>
            <person name="Yokobori S."/>
            <person name="Miyagawa K."/>
            <person name="Suzuki Y."/>
            <person name="Kubo T."/>
            <person name="Oyama M."/>
            <person name="Kohara Y."/>
            <person name="Fujiyama A."/>
            <person name="Arakawa K."/>
            <person name="Katayama T."/>
            <person name="Toyoda A."/>
            <person name="Kunieda T."/>
        </authorList>
    </citation>
    <scope>NUCLEOTIDE SEQUENCE [LARGE SCALE GENOMIC DNA]</scope>
    <source>
        <strain evidence="5 6">YOKOZUNA-1</strain>
    </source>
</reference>
<sequence length="212" mass="23763">MVTLYWFSVTVDSAEPFSIFEGRGLKSFRQTVEVSMERRFSAPKIEELREAFRIFDKDGDGSITKQELGTVMRNLGQCPSEDELQQMLNDIDSNGDGMFSFEEFVDIMSNMGAFDSSNPEDEEKELRDAFRVFDKQCTGYITSSDLRAVLQCMGESLTEEEIDDMISEVDLDGDGRIDFGEFVAAMCESKPKDGSSFQSKRASITAEDSPGS</sequence>
<dbReference type="InterPro" id="IPR002048">
    <property type="entry name" value="EF_hand_dom"/>
</dbReference>
<dbReference type="PANTHER" id="PTHR23048:SF0">
    <property type="entry name" value="CALMODULIN LIKE 3"/>
    <property type="match status" value="1"/>
</dbReference>
<dbReference type="Pfam" id="PF13499">
    <property type="entry name" value="EF-hand_7"/>
    <property type="match status" value="2"/>
</dbReference>
<dbReference type="Proteomes" id="UP000186922">
    <property type="component" value="Unassembled WGS sequence"/>
</dbReference>
<dbReference type="OrthoDB" id="26525at2759"/>
<name>A0A1D1VTT5_RAMVA</name>
<dbReference type="InterPro" id="IPR018247">
    <property type="entry name" value="EF_Hand_1_Ca_BS"/>
</dbReference>